<evidence type="ECO:0000313" key="1">
    <source>
        <dbReference type="EMBL" id="ANH51757.1"/>
    </source>
</evidence>
<dbReference type="Pfam" id="PF25618">
    <property type="entry name" value="PhiKZ_gp91"/>
    <property type="match status" value="1"/>
</dbReference>
<dbReference type="EMBL" id="KU886223">
    <property type="protein sequence ID" value="ANH51757.1"/>
    <property type="molecule type" value="Genomic_DNA"/>
</dbReference>
<sequence length="179" mass="19590">MADRVSTGAEIIYGTGFTSHGGPGQQGVKINVDNNVIDLYQRLAGNITLAGNFNFRKEVCVTAARLLLPLPNWLLATRSNYLHSKHALLFARDLGLIAMGKSPDMSVMTRMRLFSPSSVKSNPGELNASNYDALSLIPNKFIDELRTYSNGAQLANLTRDAQHVKDLVTSLYVMFGSVE</sequence>
<dbReference type="Proteomes" id="UP000222975">
    <property type="component" value="Segment"/>
</dbReference>
<keyword evidence="2" id="KW-1185">Reference proteome</keyword>
<accession>A0A173GDN9</accession>
<proteinExistence type="predicted"/>
<evidence type="ECO:0000313" key="2">
    <source>
        <dbReference type="Proteomes" id="UP000222975"/>
    </source>
</evidence>
<protein>
    <submittedName>
        <fullName evidence="1">Uncharacterized protein</fullName>
    </submittedName>
</protein>
<gene>
    <name evidence="1" type="ORF">SIMMY50_299</name>
</gene>
<name>A0A173GDN9_9CAUD</name>
<dbReference type="InterPro" id="IPR057919">
    <property type="entry name" value="PhiKZ_Gp91"/>
</dbReference>
<reference evidence="2" key="1">
    <citation type="submission" date="2016-03" db="EMBL/GenBank/DDBJ databases">
        <authorList>
            <person name="Sharma R."/>
            <person name="Simister A.R."/>
            <person name="Berg J.A."/>
            <person name="Jensen G.L."/>
            <person name="Keele B.R."/>
            <person name="Ward M.E.H."/>
            <person name="Breakwell D.P."/>
            <person name="Hope S."/>
            <person name="Grose J.H."/>
        </authorList>
    </citation>
    <scope>NUCLEOTIDE SEQUENCE [LARGE SCALE GENOMIC DNA]</scope>
</reference>
<organism evidence="1 2">
    <name type="scientific">Erwinia phage vB_EamM_Simmy50</name>
    <dbReference type="NCBI Taxonomy" id="1815988"/>
    <lineage>
        <taxon>Viruses</taxon>
        <taxon>Duplodnaviria</taxon>
        <taxon>Heunggongvirae</taxon>
        <taxon>Uroviricota</taxon>
        <taxon>Caudoviricetes</taxon>
        <taxon>Chimalliviridae</taxon>
        <taxon>Agricanvirus</taxon>
        <taxon>Agricanvirus simmy50</taxon>
    </lineage>
</organism>